<evidence type="ECO:0000313" key="2">
    <source>
        <dbReference type="EMBL" id="KAF2278547.1"/>
    </source>
</evidence>
<feature type="region of interest" description="Disordered" evidence="1">
    <location>
        <begin position="138"/>
        <end position="165"/>
    </location>
</feature>
<feature type="region of interest" description="Disordered" evidence="1">
    <location>
        <begin position="1"/>
        <end position="21"/>
    </location>
</feature>
<dbReference type="OrthoDB" id="5418434at2759"/>
<dbReference type="GeneID" id="54554674"/>
<keyword evidence="3" id="KW-1185">Reference proteome</keyword>
<dbReference type="AlphaFoldDB" id="A0A6A6JQ92"/>
<protein>
    <submittedName>
        <fullName evidence="2">Uncharacterized protein</fullName>
    </submittedName>
</protein>
<proteinExistence type="predicted"/>
<dbReference type="RefSeq" id="XP_033656086.1">
    <property type="nucleotide sequence ID" value="XM_033801499.1"/>
</dbReference>
<dbReference type="Proteomes" id="UP000800097">
    <property type="component" value="Unassembled WGS sequence"/>
</dbReference>
<accession>A0A6A6JQ92</accession>
<feature type="region of interest" description="Disordered" evidence="1">
    <location>
        <begin position="37"/>
        <end position="56"/>
    </location>
</feature>
<organism evidence="2 3">
    <name type="scientific">Westerdykella ornata</name>
    <dbReference type="NCBI Taxonomy" id="318751"/>
    <lineage>
        <taxon>Eukaryota</taxon>
        <taxon>Fungi</taxon>
        <taxon>Dikarya</taxon>
        <taxon>Ascomycota</taxon>
        <taxon>Pezizomycotina</taxon>
        <taxon>Dothideomycetes</taxon>
        <taxon>Pleosporomycetidae</taxon>
        <taxon>Pleosporales</taxon>
        <taxon>Sporormiaceae</taxon>
        <taxon>Westerdykella</taxon>
    </lineage>
</organism>
<feature type="compositionally biased region" description="Low complexity" evidence="1">
    <location>
        <begin position="41"/>
        <end position="56"/>
    </location>
</feature>
<feature type="compositionally biased region" description="Basic and acidic residues" evidence="1">
    <location>
        <begin position="1"/>
        <end position="13"/>
    </location>
</feature>
<evidence type="ECO:0000313" key="3">
    <source>
        <dbReference type="Proteomes" id="UP000800097"/>
    </source>
</evidence>
<reference evidence="2" key="1">
    <citation type="journal article" date="2020" name="Stud. Mycol.">
        <title>101 Dothideomycetes genomes: a test case for predicting lifestyles and emergence of pathogens.</title>
        <authorList>
            <person name="Haridas S."/>
            <person name="Albert R."/>
            <person name="Binder M."/>
            <person name="Bloem J."/>
            <person name="Labutti K."/>
            <person name="Salamov A."/>
            <person name="Andreopoulos B."/>
            <person name="Baker S."/>
            <person name="Barry K."/>
            <person name="Bills G."/>
            <person name="Bluhm B."/>
            <person name="Cannon C."/>
            <person name="Castanera R."/>
            <person name="Culley D."/>
            <person name="Daum C."/>
            <person name="Ezra D."/>
            <person name="Gonzalez J."/>
            <person name="Henrissat B."/>
            <person name="Kuo A."/>
            <person name="Liang C."/>
            <person name="Lipzen A."/>
            <person name="Lutzoni F."/>
            <person name="Magnuson J."/>
            <person name="Mondo S."/>
            <person name="Nolan M."/>
            <person name="Ohm R."/>
            <person name="Pangilinan J."/>
            <person name="Park H.-J."/>
            <person name="Ramirez L."/>
            <person name="Alfaro M."/>
            <person name="Sun H."/>
            <person name="Tritt A."/>
            <person name="Yoshinaga Y."/>
            <person name="Zwiers L.-H."/>
            <person name="Turgeon B."/>
            <person name="Goodwin S."/>
            <person name="Spatafora J."/>
            <person name="Crous P."/>
            <person name="Grigoriev I."/>
        </authorList>
    </citation>
    <scope>NUCLEOTIDE SEQUENCE</scope>
    <source>
        <strain evidence="2">CBS 379.55</strain>
    </source>
</reference>
<evidence type="ECO:0000256" key="1">
    <source>
        <dbReference type="SAM" id="MobiDB-lite"/>
    </source>
</evidence>
<gene>
    <name evidence="2" type="ORF">EI97DRAFT_465827</name>
</gene>
<feature type="compositionally biased region" description="Basic and acidic residues" evidence="1">
    <location>
        <begin position="141"/>
        <end position="158"/>
    </location>
</feature>
<name>A0A6A6JQ92_WESOR</name>
<sequence length="213" mass="23809">MSRSPEAGDKADVPFENSNSRTYNQIAATHIRELSDIDRVSTSTLTPPLSPPQLTLSPHQQIPQILYKSAHSISLLTNKPISSSDSPPDPSTRAQTIHDTSYDLFLLINQIRGLLHKQVDELQAEKVIPAEATRFLPAPQLRDDDARDRAREEQEKQSKITNGGMGNLTVAELNARARVRQGGEDEVYSRLQNILDELKKRVDIDTDETTMET</sequence>
<dbReference type="EMBL" id="ML986488">
    <property type="protein sequence ID" value="KAF2278547.1"/>
    <property type="molecule type" value="Genomic_DNA"/>
</dbReference>